<dbReference type="Gene3D" id="2.130.10.10">
    <property type="entry name" value="YVTN repeat-like/Quinoprotein amine dehydrogenase"/>
    <property type="match status" value="1"/>
</dbReference>
<sequence length="565" mass="61682">MTSANAHHAPEETSLTAPEGIYHLTDDVKPPVLHSQIVNSPNLYPSRLTTITVSFPGKQASQGLAALLRRDKGDSGRQREAEEPEPAPAGEESGSEGSHNNNNNNESDSDPLAASDTQPPTPGLFSPTSPAPPGGKKKASARTTHNIRSTSSSFVTRIHTTEGLTKHLASKSGDVTFVFYNGAKSFFWYEIGGGMKEPLARVTFAAFPTCHDLNRATSGSEALDLLIGFNTGDIMWYDPLSSRYVRINKGGCMTTSPVTCVRWVPGHRSMFLAAHADGTINVYDKEREDGNFGLAGGVDPVKDAEWNALEEMTVVRPPAPAAAKGEKDKQARNPVSHWRICRRAITDFSFSPDMRYLATTSEDGCLRIIDPSAEKLLDTYSSYFGSLTSLAWTPDSRHLLTGGQDDLVSLFSLREQRLLARCQGHSSFVVAVAVDGARCDGRGYRFGSVGEDKQLVLWDFVAPPVTRQRTGTLKGEKGEKEEKQSRYHPAPPRALIPVIYPSMIVPLQGEILSSLAFVPQYVLTVTRPGWVKSWQRPPERAVDMTAEKNALFARKEEAVGEGIRV</sequence>
<keyword evidence="2" id="KW-0677">Repeat</keyword>
<dbReference type="GO" id="GO:0032153">
    <property type="term" value="C:cell division site"/>
    <property type="evidence" value="ECO:0007669"/>
    <property type="project" value="TreeGrafter"/>
</dbReference>
<dbReference type="PROSITE" id="PS50082">
    <property type="entry name" value="WD_REPEATS_2"/>
    <property type="match status" value="1"/>
</dbReference>
<evidence type="ECO:0000256" key="4">
    <source>
        <dbReference type="SAM" id="MobiDB-lite"/>
    </source>
</evidence>
<dbReference type="SMART" id="SM00320">
    <property type="entry name" value="WD40"/>
    <property type="match status" value="4"/>
</dbReference>
<dbReference type="PANTHER" id="PTHR14107">
    <property type="entry name" value="WD REPEAT PROTEIN"/>
    <property type="match status" value="1"/>
</dbReference>
<feature type="compositionally biased region" description="Low complexity" evidence="4">
    <location>
        <begin position="88"/>
        <end position="106"/>
    </location>
</feature>
<dbReference type="InterPro" id="IPR001680">
    <property type="entry name" value="WD40_rpt"/>
</dbReference>
<organism evidence="5 6">
    <name type="scientific">Calocera viscosa (strain TUFC12733)</name>
    <dbReference type="NCBI Taxonomy" id="1330018"/>
    <lineage>
        <taxon>Eukaryota</taxon>
        <taxon>Fungi</taxon>
        <taxon>Dikarya</taxon>
        <taxon>Basidiomycota</taxon>
        <taxon>Agaricomycotina</taxon>
        <taxon>Dacrymycetes</taxon>
        <taxon>Dacrymycetales</taxon>
        <taxon>Dacrymycetaceae</taxon>
        <taxon>Calocera</taxon>
    </lineage>
</organism>
<proteinExistence type="predicted"/>
<dbReference type="AlphaFoldDB" id="A0A167GFP4"/>
<dbReference type="GO" id="GO:0051286">
    <property type="term" value="C:cell tip"/>
    <property type="evidence" value="ECO:0007669"/>
    <property type="project" value="TreeGrafter"/>
</dbReference>
<dbReference type="EMBL" id="KV417340">
    <property type="protein sequence ID" value="KZO90507.1"/>
    <property type="molecule type" value="Genomic_DNA"/>
</dbReference>
<accession>A0A167GFP4</accession>
<evidence type="ECO:0000256" key="1">
    <source>
        <dbReference type="ARBA" id="ARBA00022574"/>
    </source>
</evidence>
<evidence type="ECO:0000256" key="3">
    <source>
        <dbReference type="PROSITE-ProRule" id="PRU00221"/>
    </source>
</evidence>
<feature type="region of interest" description="Disordered" evidence="4">
    <location>
        <begin position="1"/>
        <end position="22"/>
    </location>
</feature>
<feature type="compositionally biased region" description="Polar residues" evidence="4">
    <location>
        <begin position="141"/>
        <end position="154"/>
    </location>
</feature>
<dbReference type="STRING" id="1330018.A0A167GFP4"/>
<keyword evidence="1 3" id="KW-0853">WD repeat</keyword>
<dbReference type="OrthoDB" id="3367at2759"/>
<name>A0A167GFP4_CALVF</name>
<dbReference type="InterPro" id="IPR036322">
    <property type="entry name" value="WD40_repeat_dom_sf"/>
</dbReference>
<dbReference type="SUPFAM" id="SSF50978">
    <property type="entry name" value="WD40 repeat-like"/>
    <property type="match status" value="1"/>
</dbReference>
<dbReference type="Proteomes" id="UP000076738">
    <property type="component" value="Unassembled WGS sequence"/>
</dbReference>
<evidence type="ECO:0000256" key="2">
    <source>
        <dbReference type="ARBA" id="ARBA00022737"/>
    </source>
</evidence>
<dbReference type="InterPro" id="IPR051362">
    <property type="entry name" value="WD_repeat_creC_regulators"/>
</dbReference>
<feature type="repeat" description="WD" evidence="3">
    <location>
        <begin position="380"/>
        <end position="421"/>
    </location>
</feature>
<keyword evidence="6" id="KW-1185">Reference proteome</keyword>
<protein>
    <submittedName>
        <fullName evidence="5">WD40 repeat-like protein</fullName>
    </submittedName>
</protein>
<feature type="compositionally biased region" description="Basic and acidic residues" evidence="4">
    <location>
        <begin position="71"/>
        <end position="81"/>
    </location>
</feature>
<feature type="region of interest" description="Disordered" evidence="4">
    <location>
        <begin position="71"/>
        <end position="154"/>
    </location>
</feature>
<reference evidence="5 6" key="1">
    <citation type="journal article" date="2016" name="Mol. Biol. Evol.">
        <title>Comparative Genomics of Early-Diverging Mushroom-Forming Fungi Provides Insights into the Origins of Lignocellulose Decay Capabilities.</title>
        <authorList>
            <person name="Nagy L.G."/>
            <person name="Riley R."/>
            <person name="Tritt A."/>
            <person name="Adam C."/>
            <person name="Daum C."/>
            <person name="Floudas D."/>
            <person name="Sun H."/>
            <person name="Yadav J.S."/>
            <person name="Pangilinan J."/>
            <person name="Larsson K.H."/>
            <person name="Matsuura K."/>
            <person name="Barry K."/>
            <person name="Labutti K."/>
            <person name="Kuo R."/>
            <person name="Ohm R.A."/>
            <person name="Bhattacharya S.S."/>
            <person name="Shirouzu T."/>
            <person name="Yoshinaga Y."/>
            <person name="Martin F.M."/>
            <person name="Grigoriev I.V."/>
            <person name="Hibbett D.S."/>
        </authorList>
    </citation>
    <scope>NUCLEOTIDE SEQUENCE [LARGE SCALE GENOMIC DNA]</scope>
    <source>
        <strain evidence="5 6">TUFC12733</strain>
    </source>
</reference>
<gene>
    <name evidence="5" type="ORF">CALVIDRAFT_490404</name>
</gene>
<evidence type="ECO:0000313" key="6">
    <source>
        <dbReference type="Proteomes" id="UP000076738"/>
    </source>
</evidence>
<dbReference type="InterPro" id="IPR015943">
    <property type="entry name" value="WD40/YVTN_repeat-like_dom_sf"/>
</dbReference>
<evidence type="ECO:0000313" key="5">
    <source>
        <dbReference type="EMBL" id="KZO90507.1"/>
    </source>
</evidence>
<dbReference type="PANTHER" id="PTHR14107:SF16">
    <property type="entry name" value="AT02583P"/>
    <property type="match status" value="1"/>
</dbReference>
<dbReference type="Pfam" id="PF00400">
    <property type="entry name" value="WD40"/>
    <property type="match status" value="3"/>
</dbReference>
<dbReference type="GO" id="GO:0045013">
    <property type="term" value="P:carbon catabolite repression of transcription"/>
    <property type="evidence" value="ECO:0007669"/>
    <property type="project" value="TreeGrafter"/>
</dbReference>
<dbReference type="GO" id="GO:0005634">
    <property type="term" value="C:nucleus"/>
    <property type="evidence" value="ECO:0007669"/>
    <property type="project" value="TreeGrafter"/>
</dbReference>